<protein>
    <submittedName>
        <fullName evidence="1">Uncharacterized protein</fullName>
    </submittedName>
</protein>
<dbReference type="Proteomes" id="UP000770661">
    <property type="component" value="Unassembled WGS sequence"/>
</dbReference>
<organism evidence="1 2">
    <name type="scientific">Chionoecetes opilio</name>
    <name type="common">Atlantic snow crab</name>
    <name type="synonym">Cancer opilio</name>
    <dbReference type="NCBI Taxonomy" id="41210"/>
    <lineage>
        <taxon>Eukaryota</taxon>
        <taxon>Metazoa</taxon>
        <taxon>Ecdysozoa</taxon>
        <taxon>Arthropoda</taxon>
        <taxon>Crustacea</taxon>
        <taxon>Multicrustacea</taxon>
        <taxon>Malacostraca</taxon>
        <taxon>Eumalacostraca</taxon>
        <taxon>Eucarida</taxon>
        <taxon>Decapoda</taxon>
        <taxon>Pleocyemata</taxon>
        <taxon>Brachyura</taxon>
        <taxon>Eubrachyura</taxon>
        <taxon>Majoidea</taxon>
        <taxon>Majidae</taxon>
        <taxon>Chionoecetes</taxon>
    </lineage>
</organism>
<dbReference type="EMBL" id="JACEEZ010019856">
    <property type="protein sequence ID" value="KAG0715262.1"/>
    <property type="molecule type" value="Genomic_DNA"/>
</dbReference>
<evidence type="ECO:0000313" key="2">
    <source>
        <dbReference type="Proteomes" id="UP000770661"/>
    </source>
</evidence>
<evidence type="ECO:0000313" key="1">
    <source>
        <dbReference type="EMBL" id="KAG0715262.1"/>
    </source>
</evidence>
<reference evidence="1" key="1">
    <citation type="submission" date="2020-07" db="EMBL/GenBank/DDBJ databases">
        <title>The High-quality genome of the commercially important snow crab, Chionoecetes opilio.</title>
        <authorList>
            <person name="Jeong J.-H."/>
            <person name="Ryu S."/>
        </authorList>
    </citation>
    <scope>NUCLEOTIDE SEQUENCE</scope>
    <source>
        <strain evidence="1">MADBK_172401_WGS</strain>
        <tissue evidence="1">Digestive gland</tissue>
    </source>
</reference>
<sequence>MTPIPPHPPAATPPAMRHARGRHLALRSLILPRLVPPISAHYASRCLPLAAPSRRAALGSPHNHPALRAATATRHACSPPISAHPHTPSYGLCPTPCHPALPTPPLAPPLPPPLVLPLAAVTVTSATRRYA</sequence>
<keyword evidence="2" id="KW-1185">Reference proteome</keyword>
<gene>
    <name evidence="1" type="ORF">GWK47_012347</name>
</gene>
<dbReference type="AlphaFoldDB" id="A0A8J5CPH0"/>
<accession>A0A8J5CPH0</accession>
<comment type="caution">
    <text evidence="1">The sequence shown here is derived from an EMBL/GenBank/DDBJ whole genome shotgun (WGS) entry which is preliminary data.</text>
</comment>
<proteinExistence type="predicted"/>
<name>A0A8J5CPH0_CHIOP</name>